<dbReference type="PANTHER" id="PTHR43081">
    <property type="entry name" value="ADENYLATE CYCLASE, TERMINAL-DIFFERENTIATION SPECIFIC-RELATED"/>
    <property type="match status" value="1"/>
</dbReference>
<feature type="transmembrane region" description="Helical" evidence="5">
    <location>
        <begin position="372"/>
        <end position="391"/>
    </location>
</feature>
<keyword evidence="5" id="KW-1133">Transmembrane helix</keyword>
<dbReference type="Gene3D" id="6.10.340.10">
    <property type="match status" value="1"/>
</dbReference>
<evidence type="ECO:0000256" key="2">
    <source>
        <dbReference type="ARBA" id="ARBA00005381"/>
    </source>
</evidence>
<evidence type="ECO:0000256" key="3">
    <source>
        <dbReference type="ARBA" id="ARBA00022475"/>
    </source>
</evidence>
<dbReference type="Pfam" id="PF00672">
    <property type="entry name" value="HAMP"/>
    <property type="match status" value="1"/>
</dbReference>
<dbReference type="PROSITE" id="PS50125">
    <property type="entry name" value="GUANYLATE_CYCLASE_2"/>
    <property type="match status" value="1"/>
</dbReference>
<proteinExistence type="inferred from homology"/>
<keyword evidence="4 5" id="KW-0472">Membrane</keyword>
<evidence type="ECO:0000259" key="6">
    <source>
        <dbReference type="PROSITE" id="PS50125"/>
    </source>
</evidence>
<dbReference type="GO" id="GO:0006171">
    <property type="term" value="P:cAMP biosynthetic process"/>
    <property type="evidence" value="ECO:0007669"/>
    <property type="project" value="TreeGrafter"/>
</dbReference>
<organism evidence="8 9">
    <name type="scientific">Paenibacillus elgii</name>
    <dbReference type="NCBI Taxonomy" id="189691"/>
    <lineage>
        <taxon>Bacteria</taxon>
        <taxon>Bacillati</taxon>
        <taxon>Bacillota</taxon>
        <taxon>Bacilli</taxon>
        <taxon>Bacillales</taxon>
        <taxon>Paenibacillaceae</taxon>
        <taxon>Paenibacillus</taxon>
    </lineage>
</organism>
<dbReference type="Gene3D" id="2.120.10.30">
    <property type="entry name" value="TolB, C-terminal domain"/>
    <property type="match status" value="1"/>
</dbReference>
<comment type="similarity">
    <text evidence="2">Belongs to the adenylyl cyclase class-3 family.</text>
</comment>
<feature type="domain" description="HAMP" evidence="7">
    <location>
        <begin position="575"/>
        <end position="627"/>
    </location>
</feature>
<dbReference type="EMBL" id="LQRA01000066">
    <property type="protein sequence ID" value="KZE76658.1"/>
    <property type="molecule type" value="Genomic_DNA"/>
</dbReference>
<dbReference type="Proteomes" id="UP000076563">
    <property type="component" value="Unassembled WGS sequence"/>
</dbReference>
<dbReference type="InterPro" id="IPR029151">
    <property type="entry name" value="Sensor-like_sf"/>
</dbReference>
<dbReference type="CDD" id="cd06225">
    <property type="entry name" value="HAMP"/>
    <property type="match status" value="1"/>
</dbReference>
<dbReference type="SUPFAM" id="SSF158472">
    <property type="entry name" value="HAMP domain-like"/>
    <property type="match status" value="1"/>
</dbReference>
<dbReference type="InterPro" id="IPR029787">
    <property type="entry name" value="Nucleotide_cyclase"/>
</dbReference>
<dbReference type="RefSeq" id="WP_063184120.1">
    <property type="nucleotide sequence ID" value="NZ_LQRA01000066.1"/>
</dbReference>
<dbReference type="InterPro" id="IPR050697">
    <property type="entry name" value="Adenylyl/Guanylyl_Cyclase_3/4"/>
</dbReference>
<dbReference type="GO" id="GO:0005886">
    <property type="term" value="C:plasma membrane"/>
    <property type="evidence" value="ECO:0007669"/>
    <property type="project" value="UniProtKB-SubCell"/>
</dbReference>
<dbReference type="CDD" id="cd07302">
    <property type="entry name" value="CHD"/>
    <property type="match status" value="1"/>
</dbReference>
<evidence type="ECO:0000313" key="9">
    <source>
        <dbReference type="Proteomes" id="UP000076563"/>
    </source>
</evidence>
<keyword evidence="5" id="KW-0812">Transmembrane</keyword>
<gene>
    <name evidence="8" type="ORF">AV654_02875</name>
</gene>
<dbReference type="SMART" id="SM00044">
    <property type="entry name" value="CYCc"/>
    <property type="match status" value="1"/>
</dbReference>
<comment type="subcellular location">
    <subcellularLocation>
        <location evidence="1">Cell membrane</location>
    </subcellularLocation>
</comment>
<evidence type="ECO:0000259" key="7">
    <source>
        <dbReference type="PROSITE" id="PS50885"/>
    </source>
</evidence>
<protein>
    <recommendedName>
        <fullName evidence="10">HAMP domain-containing protein</fullName>
    </recommendedName>
</protein>
<dbReference type="PROSITE" id="PS50885">
    <property type="entry name" value="HAMP"/>
    <property type="match status" value="1"/>
</dbReference>
<evidence type="ECO:0000256" key="4">
    <source>
        <dbReference type="ARBA" id="ARBA00023136"/>
    </source>
</evidence>
<dbReference type="GO" id="GO:0035556">
    <property type="term" value="P:intracellular signal transduction"/>
    <property type="evidence" value="ECO:0007669"/>
    <property type="project" value="InterPro"/>
</dbReference>
<dbReference type="GO" id="GO:0004016">
    <property type="term" value="F:adenylate cyclase activity"/>
    <property type="evidence" value="ECO:0007669"/>
    <property type="project" value="UniProtKB-ARBA"/>
</dbReference>
<evidence type="ECO:0008006" key="10">
    <source>
        <dbReference type="Google" id="ProtNLM"/>
    </source>
</evidence>
<accession>A0A163WPV2</accession>
<name>A0A163WPV2_9BACL</name>
<evidence type="ECO:0000313" key="8">
    <source>
        <dbReference type="EMBL" id="KZE76658.1"/>
    </source>
</evidence>
<dbReference type="OrthoDB" id="337251at2"/>
<dbReference type="SUPFAM" id="SSF103190">
    <property type="entry name" value="Sensory domain-like"/>
    <property type="match status" value="1"/>
</dbReference>
<reference evidence="9" key="1">
    <citation type="submission" date="2016-01" db="EMBL/GenBank/DDBJ databases">
        <title>Draft genome of Chromobacterium sp. F49.</title>
        <authorList>
            <person name="Hong K.W."/>
        </authorList>
    </citation>
    <scope>NUCLEOTIDE SEQUENCE [LARGE SCALE GENOMIC DNA]</scope>
    <source>
        <strain evidence="9">M63</strain>
    </source>
</reference>
<comment type="caution">
    <text evidence="8">The sequence shown here is derived from an EMBL/GenBank/DDBJ whole genome shotgun (WGS) entry which is preliminary data.</text>
</comment>
<feature type="transmembrane region" description="Helical" evidence="5">
    <location>
        <begin position="338"/>
        <end position="360"/>
    </location>
</feature>
<sequence>MNKKFILLLLSAAIVLTGWGLYRTAGQGVALLPWDRSLAFEGIFKVTADSADRLYFIGKSKRTIIKTDKDGSILYTHSVSKNVSGGMNQYNGLAADDEGNVYVLNTRLDPYGLYVTGENIVKISADGSSVRTLAEYRYDTLSEPMLRVGKIRSLTVQDNRLYYYILNDNSVILHALPLNGGTGEEVFRTTLPAGELSADAAGISPEGRFYSTKKDRIFQVLPNGDSRLVYPLPGMDRTARDIALSLRVDPQHRLVFINEQLNDISRLDPQEPYIVESLLNQQLFDKAGYGKLGTLLHVYASPNGGIFAATENQFVKRDRNGSITQSFSSFANTAGDTALGYLFWFLALVELALVIWLHRFVYVHMLDRKVPLMLKFLIAFVPIVVVSMLWLSEAVYQRVSEKLEHEVENNFLLVAAGSNYFVKGDELEKLNSPLDYMNGDYRTIRSSLSALFGSLGGKREGQYTTLYKLENGELFIVMDDDSSVPMFRPMELTPDYRQVIETGKAVTGSTDDSRGYWIYALSPVYNSSGKMVGVYETGKDANGLREHNQDLKLVIIRNMGLITLVILLLFSAIALSISISIRRLRASVNEIAGGKWEATVDIRSRDELADLGDRFNMMAIHIRNYIGEITSFSEAYYRFVPQQFLKFIGKKSIVDVHLGDQVQQEMCILVSNMRDFYRFSRDLTPEQNFNLINAYLKRFGPVIRHQEGFVSKYLGAGFLALFPAQADRALKAATEMRKALEQYNDERTSAGKAPIDMGIAIHHGPVMLGVIGEEKRMEGGVISEHVNRTEQLEALTDKLGVPVLITEAFYKQLANPAEFSIRSLGRVLPYGEDRAVRLYDVYEGDRAEVRKLKEETRAAFEAAVEWYQNGRFYDAREAFLQIIRRNRWDQAARLYFYLCDDYFQNGAPADWDGTLTLS</sequence>
<dbReference type="AlphaFoldDB" id="A0A163WPV2"/>
<dbReference type="eggNOG" id="COG2114">
    <property type="taxonomic scope" value="Bacteria"/>
</dbReference>
<dbReference type="InterPro" id="IPR011042">
    <property type="entry name" value="6-blade_b-propeller_TolB-like"/>
</dbReference>
<dbReference type="SMART" id="SM00304">
    <property type="entry name" value="HAMP"/>
    <property type="match status" value="1"/>
</dbReference>
<keyword evidence="9" id="KW-1185">Reference proteome</keyword>
<dbReference type="Pfam" id="PF00211">
    <property type="entry name" value="Guanylate_cyc"/>
    <property type="match status" value="1"/>
</dbReference>
<dbReference type="SUPFAM" id="SSF101898">
    <property type="entry name" value="NHL repeat"/>
    <property type="match status" value="1"/>
</dbReference>
<dbReference type="InterPro" id="IPR003660">
    <property type="entry name" value="HAMP_dom"/>
</dbReference>
<dbReference type="PANTHER" id="PTHR43081:SF1">
    <property type="entry name" value="ADENYLATE CYCLASE, TERMINAL-DIFFERENTIATION SPECIFIC"/>
    <property type="match status" value="1"/>
</dbReference>
<dbReference type="eggNOG" id="COG5000">
    <property type="taxonomic scope" value="Bacteria"/>
</dbReference>
<keyword evidence="3" id="KW-1003">Cell membrane</keyword>
<dbReference type="SUPFAM" id="SSF55073">
    <property type="entry name" value="Nucleotide cyclase"/>
    <property type="match status" value="1"/>
</dbReference>
<evidence type="ECO:0000256" key="5">
    <source>
        <dbReference type="SAM" id="Phobius"/>
    </source>
</evidence>
<feature type="domain" description="Guanylate cyclase" evidence="6">
    <location>
        <begin position="667"/>
        <end position="793"/>
    </location>
</feature>
<feature type="transmembrane region" description="Helical" evidence="5">
    <location>
        <begin position="559"/>
        <end position="581"/>
    </location>
</feature>
<dbReference type="InterPro" id="IPR001054">
    <property type="entry name" value="A/G_cyclase"/>
</dbReference>
<dbReference type="Gene3D" id="3.30.70.1230">
    <property type="entry name" value="Nucleotide cyclase"/>
    <property type="match status" value="1"/>
</dbReference>
<dbReference type="STRING" id="1007103.GCA_000213315_01518"/>
<evidence type="ECO:0000256" key="1">
    <source>
        <dbReference type="ARBA" id="ARBA00004236"/>
    </source>
</evidence>